<organism evidence="1">
    <name type="scientific">viral metagenome</name>
    <dbReference type="NCBI Taxonomy" id="1070528"/>
    <lineage>
        <taxon>unclassified sequences</taxon>
        <taxon>metagenomes</taxon>
        <taxon>organismal metagenomes</taxon>
    </lineage>
</organism>
<name>A0A6C0C8K6_9ZZZZ</name>
<evidence type="ECO:0000313" key="1">
    <source>
        <dbReference type="EMBL" id="QHT00918.1"/>
    </source>
</evidence>
<sequence length="35" mass="4156">MLRLWVINRPLLKFYIGDFIHRVTHGFALIDIACL</sequence>
<accession>A0A6C0C8K6</accession>
<protein>
    <submittedName>
        <fullName evidence="1">Uncharacterized protein</fullName>
    </submittedName>
</protein>
<dbReference type="EMBL" id="MN739360">
    <property type="protein sequence ID" value="QHT00918.1"/>
    <property type="molecule type" value="Genomic_DNA"/>
</dbReference>
<dbReference type="AlphaFoldDB" id="A0A6C0C8K6"/>
<proteinExistence type="predicted"/>
<reference evidence="1" key="1">
    <citation type="journal article" date="2020" name="Nature">
        <title>Giant virus diversity and host interactions through global metagenomics.</title>
        <authorList>
            <person name="Schulz F."/>
            <person name="Roux S."/>
            <person name="Paez-Espino D."/>
            <person name="Jungbluth S."/>
            <person name="Walsh D.A."/>
            <person name="Denef V.J."/>
            <person name="McMahon K.D."/>
            <person name="Konstantinidis K.T."/>
            <person name="Eloe-Fadrosh E.A."/>
            <person name="Kyrpides N.C."/>
            <person name="Woyke T."/>
        </authorList>
    </citation>
    <scope>NUCLEOTIDE SEQUENCE</scope>
    <source>
        <strain evidence="1">GVMAG-M-3300020192-26</strain>
    </source>
</reference>